<evidence type="ECO:0000256" key="1">
    <source>
        <dbReference type="ARBA" id="ARBA00009505"/>
    </source>
</evidence>
<dbReference type="PANTHER" id="PTHR13299">
    <property type="entry name" value="PEROXISOMAL MEMBRANE PROTEIN PEX16"/>
    <property type="match status" value="1"/>
</dbReference>
<dbReference type="Proteomes" id="UP000664203">
    <property type="component" value="Unassembled WGS sequence"/>
</dbReference>
<feature type="compositionally biased region" description="Basic and acidic residues" evidence="3">
    <location>
        <begin position="189"/>
        <end position="208"/>
    </location>
</feature>
<evidence type="ECO:0000256" key="2">
    <source>
        <dbReference type="RuleBase" id="RU365003"/>
    </source>
</evidence>
<dbReference type="EMBL" id="CAJPDR010000357">
    <property type="protein sequence ID" value="CAF9933613.1"/>
    <property type="molecule type" value="Genomic_DNA"/>
</dbReference>
<sequence length="408" mass="45187">MTTDQLNGIPIPKSAPPKPSSTSTSTTSLTARLYLPTTYATLPTQWLSTYQAFVRSNSSQVSSLESALRSFTYLLPGTRFADTPLTSESLQTFLSLLTAYNTHLLASPPFSPQRRYERFWEAKSGIYARCAALLRTIQYTQLLLEMLAKRAGEKARWRVIVLLEVVKAVCRLCMGRVSGSRPVIATGIGDERTERRAESPPTEEDGHAEGAQVDGAMKEGGEWKMPRTGMRLPQLPSSSPNGVMGGESITEFLTSRVITADEIKSARRLVRKLGTLPGHLAELMYILRPVAYAVALQRCQANRKDWRPWLLGMSMEVAARQLSKADVKESVVGGARGLSGVEREELKRRGWGMAWWGMRGAFYENVTSGIVKGVAGRFKGKAVLDMVGVVVEDYDFLWAEYYFPTATL</sequence>
<accession>A0A8H3G5P7</accession>
<dbReference type="Pfam" id="PF08610">
    <property type="entry name" value="Pex16"/>
    <property type="match status" value="1"/>
</dbReference>
<name>A0A8H3G5P7_9LECA</name>
<organism evidence="4 5">
    <name type="scientific">Alectoria fallacina</name>
    <dbReference type="NCBI Taxonomy" id="1903189"/>
    <lineage>
        <taxon>Eukaryota</taxon>
        <taxon>Fungi</taxon>
        <taxon>Dikarya</taxon>
        <taxon>Ascomycota</taxon>
        <taxon>Pezizomycotina</taxon>
        <taxon>Lecanoromycetes</taxon>
        <taxon>OSLEUM clade</taxon>
        <taxon>Lecanoromycetidae</taxon>
        <taxon>Lecanorales</taxon>
        <taxon>Lecanorineae</taxon>
        <taxon>Parmeliaceae</taxon>
        <taxon>Alectoria</taxon>
    </lineage>
</organism>
<dbReference type="OrthoDB" id="2021143at2759"/>
<protein>
    <recommendedName>
        <fullName evidence="2">Peroxisomal membrane protein PEX16</fullName>
    </recommendedName>
</protein>
<comment type="similarity">
    <text evidence="1 2">Belongs to the peroxin-16 family.</text>
</comment>
<comment type="subcellular location">
    <subcellularLocation>
        <location evidence="2">Peroxisome membrane</location>
    </subcellularLocation>
</comment>
<dbReference type="AlphaFoldDB" id="A0A8H3G5P7"/>
<dbReference type="GO" id="GO:0007031">
    <property type="term" value="P:peroxisome organization"/>
    <property type="evidence" value="ECO:0007669"/>
    <property type="project" value="UniProtKB-KW"/>
</dbReference>
<proteinExistence type="inferred from homology"/>
<comment type="caution">
    <text evidence="4">The sequence shown here is derived from an EMBL/GenBank/DDBJ whole genome shotgun (WGS) entry which is preliminary data.</text>
</comment>
<dbReference type="InterPro" id="IPR013919">
    <property type="entry name" value="Pex16"/>
</dbReference>
<evidence type="ECO:0000313" key="5">
    <source>
        <dbReference type="Proteomes" id="UP000664203"/>
    </source>
</evidence>
<reference evidence="4" key="1">
    <citation type="submission" date="2021-03" db="EMBL/GenBank/DDBJ databases">
        <authorList>
            <person name="Tagirdzhanova G."/>
        </authorList>
    </citation>
    <scope>NUCLEOTIDE SEQUENCE</scope>
</reference>
<keyword evidence="5" id="KW-1185">Reference proteome</keyword>
<feature type="region of interest" description="Disordered" evidence="3">
    <location>
        <begin position="1"/>
        <end position="26"/>
    </location>
</feature>
<dbReference type="PANTHER" id="PTHR13299:SF0">
    <property type="entry name" value="PEROXISOMAL MEMBRANE PROTEIN PEX16"/>
    <property type="match status" value="1"/>
</dbReference>
<gene>
    <name evidence="4" type="primary">PEX16</name>
    <name evidence="4" type="ORF">ALECFALPRED_005640</name>
</gene>
<keyword evidence="2" id="KW-0962">Peroxisome biogenesis</keyword>
<keyword evidence="2" id="KW-0576">Peroxisome</keyword>
<dbReference type="GO" id="GO:0005778">
    <property type="term" value="C:peroxisomal membrane"/>
    <property type="evidence" value="ECO:0007669"/>
    <property type="project" value="UniProtKB-SubCell"/>
</dbReference>
<evidence type="ECO:0000256" key="3">
    <source>
        <dbReference type="SAM" id="MobiDB-lite"/>
    </source>
</evidence>
<feature type="region of interest" description="Disordered" evidence="3">
    <location>
        <begin position="185"/>
        <end position="214"/>
    </location>
</feature>
<evidence type="ECO:0000313" key="4">
    <source>
        <dbReference type="EMBL" id="CAF9933613.1"/>
    </source>
</evidence>